<evidence type="ECO:0000256" key="1">
    <source>
        <dbReference type="SAM" id="Phobius"/>
    </source>
</evidence>
<dbReference type="AlphaFoldDB" id="A0AAW3RAC8"/>
<accession>A0AAW3RAC8</accession>
<keyword evidence="1" id="KW-1133">Transmembrane helix</keyword>
<evidence type="ECO:0008006" key="4">
    <source>
        <dbReference type="Google" id="ProtNLM"/>
    </source>
</evidence>
<gene>
    <name evidence="2" type="ORF">NAB2_3216</name>
</gene>
<organism evidence="2 3">
    <name type="scientific">Lactiplantibacillus plantarum</name>
    <name type="common">Lactobacillus plantarum</name>
    <dbReference type="NCBI Taxonomy" id="1590"/>
    <lineage>
        <taxon>Bacteria</taxon>
        <taxon>Bacillati</taxon>
        <taxon>Bacillota</taxon>
        <taxon>Bacilli</taxon>
        <taxon>Lactobacillales</taxon>
        <taxon>Lactobacillaceae</taxon>
        <taxon>Lactiplantibacillus</taxon>
    </lineage>
</organism>
<protein>
    <recommendedName>
        <fullName evidence="4">Holin-like toxin</fullName>
    </recommendedName>
</protein>
<evidence type="ECO:0000313" key="3">
    <source>
        <dbReference type="Proteomes" id="UP000076872"/>
    </source>
</evidence>
<dbReference type="InterPro" id="IPR031616">
    <property type="entry name" value="BsrE-like"/>
</dbReference>
<evidence type="ECO:0000313" key="2">
    <source>
        <dbReference type="EMBL" id="KZV00472.1"/>
    </source>
</evidence>
<comment type="caution">
    <text evidence="2">The sequence shown here is derived from an EMBL/GenBank/DDBJ whole genome shotgun (WGS) entry which is preliminary data.</text>
</comment>
<feature type="transmembrane region" description="Helical" evidence="1">
    <location>
        <begin position="6"/>
        <end position="28"/>
    </location>
</feature>
<keyword evidence="1" id="KW-0812">Transmembrane</keyword>
<dbReference type="EMBL" id="LUXO01000041">
    <property type="protein sequence ID" value="KZV00472.1"/>
    <property type="molecule type" value="Genomic_DNA"/>
</dbReference>
<sequence length="46" mass="5001">MSVADALQLMLSFGTFIVALLALVVELIKNQQKKNNRLSSAKLAVI</sequence>
<reference evidence="2 3" key="1">
    <citation type="submission" date="2016-03" db="EMBL/GenBank/DDBJ databases">
        <title>Comparative genomics of 54 Lactobacillus plantarum strains reveals genomic uncoupling from niche constraints.</title>
        <authorList>
            <person name="Martino M.E."/>
        </authorList>
    </citation>
    <scope>NUCLEOTIDE SEQUENCE [LARGE SCALE GENOMIC DNA]</scope>
    <source>
        <strain evidence="2 3">NAB2</strain>
    </source>
</reference>
<name>A0AAW3RAC8_LACPN</name>
<dbReference type="Pfam" id="PF16935">
    <property type="entry name" value="Hol_Tox"/>
    <property type="match status" value="1"/>
</dbReference>
<keyword evidence="1" id="KW-0472">Membrane</keyword>
<dbReference type="Proteomes" id="UP000076872">
    <property type="component" value="Unassembled WGS sequence"/>
</dbReference>
<proteinExistence type="predicted"/>